<dbReference type="AlphaFoldDB" id="A0A9W9PV02"/>
<evidence type="ECO:0000313" key="5">
    <source>
        <dbReference type="EMBL" id="KAJ5307884.1"/>
    </source>
</evidence>
<feature type="compositionally biased region" description="Basic and acidic residues" evidence="4">
    <location>
        <begin position="1"/>
        <end position="35"/>
    </location>
</feature>
<evidence type="ECO:0000256" key="3">
    <source>
        <dbReference type="PROSITE-ProRule" id="PRU00023"/>
    </source>
</evidence>
<feature type="region of interest" description="Disordered" evidence="4">
    <location>
        <begin position="1"/>
        <end position="79"/>
    </location>
</feature>
<reference evidence="5" key="2">
    <citation type="journal article" date="2023" name="IMA Fungus">
        <title>Comparative genomic study of the Penicillium genus elucidates a diverse pangenome and 15 lateral gene transfer events.</title>
        <authorList>
            <person name="Petersen C."/>
            <person name="Sorensen T."/>
            <person name="Nielsen M.R."/>
            <person name="Sondergaard T.E."/>
            <person name="Sorensen J.L."/>
            <person name="Fitzpatrick D.A."/>
            <person name="Frisvad J.C."/>
            <person name="Nielsen K.L."/>
        </authorList>
    </citation>
    <scope>NUCLEOTIDE SEQUENCE</scope>
    <source>
        <strain evidence="5">IBT 21472</strain>
    </source>
</reference>
<feature type="region of interest" description="Disordered" evidence="4">
    <location>
        <begin position="388"/>
        <end position="410"/>
    </location>
</feature>
<feature type="compositionally biased region" description="Polar residues" evidence="4">
    <location>
        <begin position="445"/>
        <end position="465"/>
    </location>
</feature>
<proteinExistence type="predicted"/>
<evidence type="ECO:0000256" key="2">
    <source>
        <dbReference type="ARBA" id="ARBA00023043"/>
    </source>
</evidence>
<evidence type="ECO:0000256" key="1">
    <source>
        <dbReference type="ARBA" id="ARBA00022737"/>
    </source>
</evidence>
<dbReference type="InterPro" id="IPR002110">
    <property type="entry name" value="Ankyrin_rpt"/>
</dbReference>
<dbReference type="PROSITE" id="PS50297">
    <property type="entry name" value="ANK_REP_REGION"/>
    <property type="match status" value="1"/>
</dbReference>
<evidence type="ECO:0000256" key="4">
    <source>
        <dbReference type="SAM" id="MobiDB-lite"/>
    </source>
</evidence>
<dbReference type="Gene3D" id="1.25.40.20">
    <property type="entry name" value="Ankyrin repeat-containing domain"/>
    <property type="match status" value="2"/>
</dbReference>
<organism evidence="5 6">
    <name type="scientific">Penicillium atrosanguineum</name>
    <dbReference type="NCBI Taxonomy" id="1132637"/>
    <lineage>
        <taxon>Eukaryota</taxon>
        <taxon>Fungi</taxon>
        <taxon>Dikarya</taxon>
        <taxon>Ascomycota</taxon>
        <taxon>Pezizomycotina</taxon>
        <taxon>Eurotiomycetes</taxon>
        <taxon>Eurotiomycetidae</taxon>
        <taxon>Eurotiales</taxon>
        <taxon>Aspergillaceae</taxon>
        <taxon>Penicillium</taxon>
    </lineage>
</organism>
<sequence>MVKGVDAKRFTRIDKNEEAEVPDSKLEPDSDKISEDDPEGSNEVESVTRTSASCVKVEVNDNDNNESVEANGSIEDNDDTPDVYDINVVAWDSLTTPLHLAILHGHVEAVKELVSSFGADVLMPVKIVNEQIKKPHAAILTLVLVPALPFDKAREMSQTLLELGGSPAQADLAQWTSLHYIAQSDYSELLDLYMEHDGPAVQRAINNLAAVDRGWYRSSPTFCSALVSSIQARKHASAKKLLEMGTKPNFSCEDIMKVTKDQLPNYSFYGDDCETSYSRAKQPILCAIECDMPLIALDLLNHGVDPNAKILTLDHYESGWTALDGVRTQLTKLRNPLSQEPSIKPFGWGNRRPTPINFELDDKLYLKVFQEGTYKMFFAENQLKIARESHRNSTEQDKSEKNPEKPAGMSEKNDAISALIHNYEILEKRLLVKEAKTIEELGTDNADTSKPSQTKPNPRNQINEKSGTKKPFMFNFNFSRKDITDVTHDGYLQLFEAAWNGDITSIKALTLGLWGHTQDQPPLEIAICDELGSSCLSLLILRSHLTVAKVVIHILRVQYEGKKPEAPVRLEIDSDADSSDDENLNLVSHEVDDQFTFENIGEVTTQVKSNVLPIGALQRSCDAFLFLDNHSSTVHEWKFFSSYPSQKYNSASMKVNTLMKYAIIKNDLALLDFLLVASRECSNMCPDEDESEYSRETSCQEFQLAMVLGHNDCLAKLIRFKAVGLPLAKLSENSGVRVHKEPGYYQGLSIRGKSALTGLVLDVLSGKDLLKDDRPF</sequence>
<feature type="region of interest" description="Disordered" evidence="4">
    <location>
        <begin position="442"/>
        <end position="467"/>
    </location>
</feature>
<dbReference type="SMART" id="SM00248">
    <property type="entry name" value="ANK"/>
    <property type="match status" value="4"/>
</dbReference>
<keyword evidence="6" id="KW-1185">Reference proteome</keyword>
<feature type="repeat" description="ANK" evidence="3">
    <location>
        <begin position="93"/>
        <end position="121"/>
    </location>
</feature>
<dbReference type="InterPro" id="IPR036770">
    <property type="entry name" value="Ankyrin_rpt-contain_sf"/>
</dbReference>
<dbReference type="SUPFAM" id="SSF48403">
    <property type="entry name" value="Ankyrin repeat"/>
    <property type="match status" value="1"/>
</dbReference>
<gene>
    <name evidence="5" type="ORF">N7476_008540</name>
</gene>
<dbReference type="PANTHER" id="PTHR24198:SF165">
    <property type="entry name" value="ANKYRIN REPEAT-CONTAINING PROTEIN-RELATED"/>
    <property type="match status" value="1"/>
</dbReference>
<evidence type="ECO:0000313" key="6">
    <source>
        <dbReference type="Proteomes" id="UP001147746"/>
    </source>
</evidence>
<feature type="compositionally biased region" description="Polar residues" evidence="4">
    <location>
        <begin position="43"/>
        <end position="53"/>
    </location>
</feature>
<dbReference type="EMBL" id="JAPZBO010000008">
    <property type="protein sequence ID" value="KAJ5307884.1"/>
    <property type="molecule type" value="Genomic_DNA"/>
</dbReference>
<dbReference type="Pfam" id="PF00023">
    <property type="entry name" value="Ank"/>
    <property type="match status" value="1"/>
</dbReference>
<accession>A0A9W9PV02</accession>
<name>A0A9W9PV02_9EURO</name>
<keyword evidence="1" id="KW-0677">Repeat</keyword>
<dbReference type="PANTHER" id="PTHR24198">
    <property type="entry name" value="ANKYRIN REPEAT AND PROTEIN KINASE DOMAIN-CONTAINING PROTEIN"/>
    <property type="match status" value="1"/>
</dbReference>
<feature type="compositionally biased region" description="Basic and acidic residues" evidence="4">
    <location>
        <begin position="388"/>
        <end position="404"/>
    </location>
</feature>
<protein>
    <submittedName>
        <fullName evidence="5">Uncharacterized protein</fullName>
    </submittedName>
</protein>
<comment type="caution">
    <text evidence="5">The sequence shown here is derived from an EMBL/GenBank/DDBJ whole genome shotgun (WGS) entry which is preliminary data.</text>
</comment>
<keyword evidence="2 3" id="KW-0040">ANK repeat</keyword>
<reference evidence="5" key="1">
    <citation type="submission" date="2022-12" db="EMBL/GenBank/DDBJ databases">
        <authorList>
            <person name="Petersen C."/>
        </authorList>
    </citation>
    <scope>NUCLEOTIDE SEQUENCE</scope>
    <source>
        <strain evidence="5">IBT 21472</strain>
    </source>
</reference>
<dbReference type="Proteomes" id="UP001147746">
    <property type="component" value="Unassembled WGS sequence"/>
</dbReference>
<dbReference type="PROSITE" id="PS50088">
    <property type="entry name" value="ANK_REPEAT"/>
    <property type="match status" value="1"/>
</dbReference>